<accession>A0AAN9MJH7</accession>
<evidence type="ECO:0000313" key="1">
    <source>
        <dbReference type="EMBL" id="KAK7355786.1"/>
    </source>
</evidence>
<reference evidence="1 2" key="1">
    <citation type="submission" date="2024-01" db="EMBL/GenBank/DDBJ databases">
        <title>The genomes of 5 underutilized Papilionoideae crops provide insights into root nodulation and disease resistanc.</title>
        <authorList>
            <person name="Jiang F."/>
        </authorList>
    </citation>
    <scope>NUCLEOTIDE SEQUENCE [LARGE SCALE GENOMIC DNA]</scope>
    <source>
        <strain evidence="1">JINMINGXINNONG_FW02</strain>
        <tissue evidence="1">Leaves</tissue>
    </source>
</reference>
<comment type="caution">
    <text evidence="1">The sequence shown here is derived from an EMBL/GenBank/DDBJ whole genome shotgun (WGS) entry which is preliminary data.</text>
</comment>
<evidence type="ECO:0000313" key="2">
    <source>
        <dbReference type="Proteomes" id="UP001374584"/>
    </source>
</evidence>
<gene>
    <name evidence="1" type="ORF">VNO80_15048</name>
</gene>
<dbReference type="Proteomes" id="UP001374584">
    <property type="component" value="Unassembled WGS sequence"/>
</dbReference>
<keyword evidence="2" id="KW-1185">Reference proteome</keyword>
<name>A0AAN9MJH7_PHACN</name>
<dbReference type="AlphaFoldDB" id="A0AAN9MJH7"/>
<organism evidence="1 2">
    <name type="scientific">Phaseolus coccineus</name>
    <name type="common">Scarlet runner bean</name>
    <name type="synonym">Phaseolus multiflorus</name>
    <dbReference type="NCBI Taxonomy" id="3886"/>
    <lineage>
        <taxon>Eukaryota</taxon>
        <taxon>Viridiplantae</taxon>
        <taxon>Streptophyta</taxon>
        <taxon>Embryophyta</taxon>
        <taxon>Tracheophyta</taxon>
        <taxon>Spermatophyta</taxon>
        <taxon>Magnoliopsida</taxon>
        <taxon>eudicotyledons</taxon>
        <taxon>Gunneridae</taxon>
        <taxon>Pentapetalae</taxon>
        <taxon>rosids</taxon>
        <taxon>fabids</taxon>
        <taxon>Fabales</taxon>
        <taxon>Fabaceae</taxon>
        <taxon>Papilionoideae</taxon>
        <taxon>50 kb inversion clade</taxon>
        <taxon>NPAAA clade</taxon>
        <taxon>indigoferoid/millettioid clade</taxon>
        <taxon>Phaseoleae</taxon>
        <taxon>Phaseolus</taxon>
    </lineage>
</organism>
<protein>
    <submittedName>
        <fullName evidence="1">Uncharacterized protein</fullName>
    </submittedName>
</protein>
<sequence>MQAGYACEEEIEAPPNVTKIYCVTHGAVGAVSFRDFVYRYNAHVSQKESESAKALLKTTRKRVIPHYSLLLHSQFNRGTLITKPFKVIFFITNHYNFLFHRTQNPNPRKLDPPTKPRFPL</sequence>
<proteinExistence type="predicted"/>
<dbReference type="EMBL" id="JAYMYR010000006">
    <property type="protein sequence ID" value="KAK7355786.1"/>
    <property type="molecule type" value="Genomic_DNA"/>
</dbReference>